<dbReference type="Proteomes" id="UP000838878">
    <property type="component" value="Chromosome 9"/>
</dbReference>
<reference evidence="1" key="1">
    <citation type="submission" date="2021-12" db="EMBL/GenBank/DDBJ databases">
        <authorList>
            <person name="Martin H S."/>
        </authorList>
    </citation>
    <scope>NUCLEOTIDE SEQUENCE</scope>
</reference>
<dbReference type="AlphaFoldDB" id="A0A8J9VVJ0"/>
<dbReference type="EMBL" id="OV170229">
    <property type="protein sequence ID" value="CAH0731608.1"/>
    <property type="molecule type" value="Genomic_DNA"/>
</dbReference>
<evidence type="ECO:0000313" key="1">
    <source>
        <dbReference type="EMBL" id="CAH0731608.1"/>
    </source>
</evidence>
<organism evidence="1 2">
    <name type="scientific">Brenthis ino</name>
    <name type="common">lesser marbled fritillary</name>
    <dbReference type="NCBI Taxonomy" id="405034"/>
    <lineage>
        <taxon>Eukaryota</taxon>
        <taxon>Metazoa</taxon>
        <taxon>Ecdysozoa</taxon>
        <taxon>Arthropoda</taxon>
        <taxon>Hexapoda</taxon>
        <taxon>Insecta</taxon>
        <taxon>Pterygota</taxon>
        <taxon>Neoptera</taxon>
        <taxon>Endopterygota</taxon>
        <taxon>Lepidoptera</taxon>
        <taxon>Glossata</taxon>
        <taxon>Ditrysia</taxon>
        <taxon>Papilionoidea</taxon>
        <taxon>Nymphalidae</taxon>
        <taxon>Heliconiinae</taxon>
        <taxon>Argynnini</taxon>
        <taxon>Brenthis</taxon>
    </lineage>
</organism>
<feature type="non-terminal residue" evidence="1">
    <location>
        <position position="84"/>
    </location>
</feature>
<accession>A0A8J9VVJ0</accession>
<name>A0A8J9VVJ0_9NEOP</name>
<protein>
    <submittedName>
        <fullName evidence="1">Uncharacterized protein</fullName>
    </submittedName>
</protein>
<sequence length="84" mass="9403">MYKALGLKVIEALAKNSLSLEFDDLHEGFVYYCPDAEQASSYLGAGLECSSVFIELVHDQQVDGLGGYYLEHRHFTLVIVLTFL</sequence>
<evidence type="ECO:0000313" key="2">
    <source>
        <dbReference type="Proteomes" id="UP000838878"/>
    </source>
</evidence>
<proteinExistence type="predicted"/>
<gene>
    <name evidence="1" type="ORF">BINO364_LOCUS16426</name>
</gene>
<keyword evidence="2" id="KW-1185">Reference proteome</keyword>